<name>A0A0W1S567_9EURY</name>
<protein>
    <recommendedName>
        <fullName evidence="1">DUF2249 domain-containing protein</fullName>
    </recommendedName>
</protein>
<dbReference type="AlphaFoldDB" id="A0A0W1S567"/>
<sequence length="77" mass="8757">MADTKLDVREIPPAERHPKIHAAFEGLESGETLTILNDHDPKPLFYEMQAEVAAFDAENYAVERRSPTEFVATFPKR</sequence>
<keyword evidence="3" id="KW-1185">Reference proteome</keyword>
<accession>A0A0W1S567</accession>
<dbReference type="EMBL" id="LOPV01000409">
    <property type="protein sequence ID" value="KTG21022.1"/>
    <property type="molecule type" value="Genomic_DNA"/>
</dbReference>
<comment type="caution">
    <text evidence="2">The sequence shown here is derived from an EMBL/GenBank/DDBJ whole genome shotgun (WGS) entry which is preliminary data.</text>
</comment>
<evidence type="ECO:0000313" key="2">
    <source>
        <dbReference type="EMBL" id="KTG21022.1"/>
    </source>
</evidence>
<organism evidence="2 3">
    <name type="scientific">Haloferax profundi</name>
    <dbReference type="NCBI Taxonomy" id="1544718"/>
    <lineage>
        <taxon>Archaea</taxon>
        <taxon>Methanobacteriati</taxon>
        <taxon>Methanobacteriota</taxon>
        <taxon>Stenosarchaea group</taxon>
        <taxon>Halobacteria</taxon>
        <taxon>Halobacteriales</taxon>
        <taxon>Haloferacaceae</taxon>
        <taxon>Haloferax</taxon>
    </lineage>
</organism>
<evidence type="ECO:0000259" key="1">
    <source>
        <dbReference type="Pfam" id="PF10006"/>
    </source>
</evidence>
<reference evidence="2 3" key="1">
    <citation type="submission" date="2015-12" db="EMBL/GenBank/DDBJ databases">
        <title>Haloferax profundi sp. nov. isolated from the Discovery deep brine-seawater interface in the Red Sea.</title>
        <authorList>
            <person name="Zhang G."/>
            <person name="Stingl U."/>
            <person name="Rashid M."/>
        </authorList>
    </citation>
    <scope>NUCLEOTIDE SEQUENCE [LARGE SCALE GENOMIC DNA]</scope>
    <source>
        <strain evidence="2 3">SB29</strain>
    </source>
</reference>
<dbReference type="Pfam" id="PF10006">
    <property type="entry name" value="DUF2249"/>
    <property type="match status" value="1"/>
</dbReference>
<dbReference type="InterPro" id="IPR018720">
    <property type="entry name" value="DUF2249"/>
</dbReference>
<proteinExistence type="predicted"/>
<feature type="domain" description="DUF2249" evidence="1">
    <location>
        <begin position="6"/>
        <end position="76"/>
    </location>
</feature>
<gene>
    <name evidence="2" type="ORF">AUR66_17355</name>
</gene>
<dbReference type="RefSeq" id="WP_058572920.1">
    <property type="nucleotide sequence ID" value="NZ_LOPV01000409.1"/>
</dbReference>
<evidence type="ECO:0000313" key="3">
    <source>
        <dbReference type="Proteomes" id="UP000053157"/>
    </source>
</evidence>
<dbReference type="Proteomes" id="UP000053157">
    <property type="component" value="Unassembled WGS sequence"/>
</dbReference>
<dbReference type="OrthoDB" id="198577at2157"/>